<evidence type="ECO:0000313" key="3">
    <source>
        <dbReference type="EMBL" id="KAL2624424.1"/>
    </source>
</evidence>
<keyword evidence="1" id="KW-0175">Coiled coil</keyword>
<feature type="region of interest" description="Disordered" evidence="2">
    <location>
        <begin position="1"/>
        <end position="37"/>
    </location>
</feature>
<evidence type="ECO:0000256" key="2">
    <source>
        <dbReference type="SAM" id="MobiDB-lite"/>
    </source>
</evidence>
<accession>A0ABD1YFW8</accession>
<evidence type="ECO:0000313" key="4">
    <source>
        <dbReference type="Proteomes" id="UP001605036"/>
    </source>
</evidence>
<comment type="caution">
    <text evidence="3">The sequence shown here is derived from an EMBL/GenBank/DDBJ whole genome shotgun (WGS) entry which is preliminary data.</text>
</comment>
<gene>
    <name evidence="3" type="ORF">R1flu_008669</name>
</gene>
<keyword evidence="4" id="KW-1185">Reference proteome</keyword>
<sequence>MDSPLSTSTRQTFGRGCNHIAPGDTTKKIPPTPSKLSSDGIMEESVSQMTTMLSNILEHHGHANQHLAFLEEDLVHAKREEEKLKATIEALEREKSEMNAKVALMERKDLYELLEAKMEGFQIANHLRTIGGFENLNLIITRKWVEIPTFSLKEFEKCPADYPEYMSLDFEEDLTTNEHLRRRAESRNLMTNPQRLTRSTRIRLEYEPTIFSDVPPTDYPALPITLDLTVDACKDPSSSSQFQIVPVSTFMDLTQYTSSPKNKGLEDQGWPCKEDLMKEDLESMCYRRRYLWGDVINMYINKRFLKKPCEQLHNMFYVNIFWFTKASELVVRYDKTNHAEEAMIQITRLRKSICPKIRDEDMQ</sequence>
<feature type="compositionally biased region" description="Polar residues" evidence="2">
    <location>
        <begin position="1"/>
        <end position="12"/>
    </location>
</feature>
<organism evidence="3 4">
    <name type="scientific">Riccia fluitans</name>
    <dbReference type="NCBI Taxonomy" id="41844"/>
    <lineage>
        <taxon>Eukaryota</taxon>
        <taxon>Viridiplantae</taxon>
        <taxon>Streptophyta</taxon>
        <taxon>Embryophyta</taxon>
        <taxon>Marchantiophyta</taxon>
        <taxon>Marchantiopsida</taxon>
        <taxon>Marchantiidae</taxon>
        <taxon>Marchantiales</taxon>
        <taxon>Ricciaceae</taxon>
        <taxon>Riccia</taxon>
    </lineage>
</organism>
<feature type="coiled-coil region" evidence="1">
    <location>
        <begin position="67"/>
        <end position="108"/>
    </location>
</feature>
<dbReference type="EMBL" id="JBHFFA010000005">
    <property type="protein sequence ID" value="KAL2624424.1"/>
    <property type="molecule type" value="Genomic_DNA"/>
</dbReference>
<dbReference type="AlphaFoldDB" id="A0ABD1YFW8"/>
<proteinExistence type="predicted"/>
<name>A0ABD1YFW8_9MARC</name>
<dbReference type="Proteomes" id="UP001605036">
    <property type="component" value="Unassembled WGS sequence"/>
</dbReference>
<evidence type="ECO:0000256" key="1">
    <source>
        <dbReference type="SAM" id="Coils"/>
    </source>
</evidence>
<reference evidence="3 4" key="1">
    <citation type="submission" date="2024-09" db="EMBL/GenBank/DDBJ databases">
        <title>Chromosome-scale assembly of Riccia fluitans.</title>
        <authorList>
            <person name="Paukszto L."/>
            <person name="Sawicki J."/>
            <person name="Karawczyk K."/>
            <person name="Piernik-Szablinska J."/>
            <person name="Szczecinska M."/>
            <person name="Mazdziarz M."/>
        </authorList>
    </citation>
    <scope>NUCLEOTIDE SEQUENCE [LARGE SCALE GENOMIC DNA]</scope>
    <source>
        <strain evidence="3">Rf_01</strain>
        <tissue evidence="3">Aerial parts of the thallus</tissue>
    </source>
</reference>
<protein>
    <submittedName>
        <fullName evidence="3">Uncharacterized protein</fullName>
    </submittedName>
</protein>